<dbReference type="SUPFAM" id="SSF54001">
    <property type="entry name" value="Cysteine proteinases"/>
    <property type="match status" value="1"/>
</dbReference>
<feature type="region of interest" description="Disordered" evidence="5">
    <location>
        <begin position="53"/>
        <end position="109"/>
    </location>
</feature>
<keyword evidence="2" id="KW-0645">Protease</keyword>
<dbReference type="EMBL" id="JABAHY010000006">
    <property type="protein sequence ID" value="NLS09952.1"/>
    <property type="molecule type" value="Genomic_DNA"/>
</dbReference>
<organism evidence="7 8">
    <name type="scientific">Nesterenkonia sedimenti</name>
    <dbReference type="NCBI Taxonomy" id="1463632"/>
    <lineage>
        <taxon>Bacteria</taxon>
        <taxon>Bacillati</taxon>
        <taxon>Actinomycetota</taxon>
        <taxon>Actinomycetes</taxon>
        <taxon>Micrococcales</taxon>
        <taxon>Micrococcaceae</taxon>
        <taxon>Nesterenkonia</taxon>
    </lineage>
</organism>
<gene>
    <name evidence="7" type="ORF">HGQ17_08040</name>
</gene>
<evidence type="ECO:0000256" key="1">
    <source>
        <dbReference type="ARBA" id="ARBA00007074"/>
    </source>
</evidence>
<evidence type="ECO:0000256" key="3">
    <source>
        <dbReference type="ARBA" id="ARBA00022801"/>
    </source>
</evidence>
<dbReference type="Pfam" id="PF00877">
    <property type="entry name" value="NLPC_P60"/>
    <property type="match status" value="1"/>
</dbReference>
<keyword evidence="3" id="KW-0378">Hydrolase</keyword>
<dbReference type="PANTHER" id="PTHR47053:SF1">
    <property type="entry name" value="MUREIN DD-ENDOPEPTIDASE MEPH-RELATED"/>
    <property type="match status" value="1"/>
</dbReference>
<evidence type="ECO:0000313" key="8">
    <source>
        <dbReference type="Proteomes" id="UP000523139"/>
    </source>
</evidence>
<accession>A0A7X8YE84</accession>
<comment type="caution">
    <text evidence="7">The sequence shown here is derived from an EMBL/GenBank/DDBJ whole genome shotgun (WGS) entry which is preliminary data.</text>
</comment>
<evidence type="ECO:0000256" key="4">
    <source>
        <dbReference type="ARBA" id="ARBA00022807"/>
    </source>
</evidence>
<keyword evidence="8" id="KW-1185">Reference proteome</keyword>
<keyword evidence="4" id="KW-0788">Thiol protease</keyword>
<feature type="compositionally biased region" description="Polar residues" evidence="5">
    <location>
        <begin position="85"/>
        <end position="109"/>
    </location>
</feature>
<evidence type="ECO:0000313" key="7">
    <source>
        <dbReference type="EMBL" id="NLS09952.1"/>
    </source>
</evidence>
<dbReference type="PROSITE" id="PS51935">
    <property type="entry name" value="NLPC_P60"/>
    <property type="match status" value="1"/>
</dbReference>
<sequence length="227" mass="23300">MTDNATIPTRRERRQAAIKTRRAAVAKTTGRATVTALAVSGALMGTGVAANAAAGPTGGGEEVHYEQAQPAEQQSYQSSGSYQGAENSYESQGGQQETQNSGVSAASADTGQVSNNSVVSAAYNGIGTPYSWGGTTTAGFDCSGFINWAYQQAGHGNLPRTTYGMEASLTHVSNPQPGDIVLANGSTHGGIYVGNGQVISATLSEGVRVHGMHESWHTPNAILRPGA</sequence>
<dbReference type="PANTHER" id="PTHR47053">
    <property type="entry name" value="MUREIN DD-ENDOPEPTIDASE MEPH-RELATED"/>
    <property type="match status" value="1"/>
</dbReference>
<evidence type="ECO:0000256" key="5">
    <source>
        <dbReference type="SAM" id="MobiDB-lite"/>
    </source>
</evidence>
<evidence type="ECO:0000256" key="2">
    <source>
        <dbReference type="ARBA" id="ARBA00022670"/>
    </source>
</evidence>
<dbReference type="RefSeq" id="WP_168887433.1">
    <property type="nucleotide sequence ID" value="NZ_JABAHY010000006.1"/>
</dbReference>
<dbReference type="GO" id="GO:0008234">
    <property type="term" value="F:cysteine-type peptidase activity"/>
    <property type="evidence" value="ECO:0007669"/>
    <property type="project" value="UniProtKB-KW"/>
</dbReference>
<evidence type="ECO:0000259" key="6">
    <source>
        <dbReference type="PROSITE" id="PS51935"/>
    </source>
</evidence>
<dbReference type="AlphaFoldDB" id="A0A7X8YE84"/>
<dbReference type="Proteomes" id="UP000523139">
    <property type="component" value="Unassembled WGS sequence"/>
</dbReference>
<feature type="compositionally biased region" description="Low complexity" evidence="5">
    <location>
        <begin position="73"/>
        <end position="84"/>
    </location>
</feature>
<dbReference type="InterPro" id="IPR051202">
    <property type="entry name" value="Peptidase_C40"/>
</dbReference>
<proteinExistence type="inferred from homology"/>
<dbReference type="GO" id="GO:0006508">
    <property type="term" value="P:proteolysis"/>
    <property type="evidence" value="ECO:0007669"/>
    <property type="project" value="UniProtKB-KW"/>
</dbReference>
<feature type="domain" description="NlpC/P60" evidence="6">
    <location>
        <begin position="112"/>
        <end position="227"/>
    </location>
</feature>
<dbReference type="Gene3D" id="3.90.1720.10">
    <property type="entry name" value="endopeptidase domain like (from Nostoc punctiforme)"/>
    <property type="match status" value="1"/>
</dbReference>
<dbReference type="InterPro" id="IPR038765">
    <property type="entry name" value="Papain-like_cys_pep_sf"/>
</dbReference>
<dbReference type="InterPro" id="IPR000064">
    <property type="entry name" value="NLP_P60_dom"/>
</dbReference>
<comment type="similarity">
    <text evidence="1">Belongs to the peptidase C40 family.</text>
</comment>
<reference evidence="7 8" key="1">
    <citation type="submission" date="2020-04" db="EMBL/GenBank/DDBJ databases">
        <title>Nesterenkonia sp. nov., isolated from marine sediment.</title>
        <authorList>
            <person name="Zhang G."/>
        </authorList>
    </citation>
    <scope>NUCLEOTIDE SEQUENCE [LARGE SCALE GENOMIC DNA]</scope>
    <source>
        <strain evidence="7 8">MY13</strain>
    </source>
</reference>
<name>A0A7X8YE84_9MICC</name>
<protein>
    <recommendedName>
        <fullName evidence="6">NlpC/P60 domain-containing protein</fullName>
    </recommendedName>
</protein>